<evidence type="ECO:0000256" key="2">
    <source>
        <dbReference type="SAM" id="SignalP"/>
    </source>
</evidence>
<dbReference type="VEuPathDB" id="FungiDB:YALI1_F02266g"/>
<name>A0A1D8NLI2_YARLL</name>
<evidence type="ECO:0008006" key="5">
    <source>
        <dbReference type="Google" id="ProtNLM"/>
    </source>
</evidence>
<evidence type="ECO:0000313" key="4">
    <source>
        <dbReference type="Proteomes" id="UP000182444"/>
    </source>
</evidence>
<dbReference type="EMBL" id="CP017558">
    <property type="protein sequence ID" value="AOW06486.1"/>
    <property type="molecule type" value="Genomic_DNA"/>
</dbReference>
<feature type="signal peptide" evidence="2">
    <location>
        <begin position="1"/>
        <end position="15"/>
    </location>
</feature>
<dbReference type="AlphaFoldDB" id="A0A1D8NLI2"/>
<evidence type="ECO:0000313" key="3">
    <source>
        <dbReference type="EMBL" id="AOW06486.1"/>
    </source>
</evidence>
<accession>A0A1D8NLI2</accession>
<dbReference type="Proteomes" id="UP000182444">
    <property type="component" value="Chromosome 1F"/>
</dbReference>
<keyword evidence="2" id="KW-0732">Signal</keyword>
<gene>
    <name evidence="3" type="ORF">YALI1_F02266g</name>
</gene>
<feature type="region of interest" description="Disordered" evidence="1">
    <location>
        <begin position="61"/>
        <end position="86"/>
    </location>
</feature>
<reference evidence="3 4" key="1">
    <citation type="journal article" date="2016" name="PLoS ONE">
        <title>Sequence Assembly of Yarrowia lipolytica Strain W29/CLIB89 Shows Transposable Element Diversity.</title>
        <authorList>
            <person name="Magnan C."/>
            <person name="Yu J."/>
            <person name="Chang I."/>
            <person name="Jahn E."/>
            <person name="Kanomata Y."/>
            <person name="Wu J."/>
            <person name="Zeller M."/>
            <person name="Oakes M."/>
            <person name="Baldi P."/>
            <person name="Sandmeyer S."/>
        </authorList>
    </citation>
    <scope>NUCLEOTIDE SEQUENCE [LARGE SCALE GENOMIC DNA]</scope>
    <source>
        <strain evidence="4">CLIB89(W29)</strain>
    </source>
</reference>
<proteinExistence type="predicted"/>
<dbReference type="RefSeq" id="XP_068139315.1">
    <property type="nucleotide sequence ID" value="XM_068283214.1"/>
</dbReference>
<evidence type="ECO:0000256" key="1">
    <source>
        <dbReference type="SAM" id="MobiDB-lite"/>
    </source>
</evidence>
<sequence>MFVLSGLVLCRLVCDENGCMYSRFHQSVAVFRLIRMRSSDRGWVLCPSHSFHMVTYSGSATRASRPSAPKPSALCHASSDKCHAKK</sequence>
<feature type="chain" id="PRO_5012949673" description="Secreted protein" evidence="2">
    <location>
        <begin position="16"/>
        <end position="86"/>
    </location>
</feature>
<organism evidence="3 4">
    <name type="scientific">Yarrowia lipolytica</name>
    <name type="common">Candida lipolytica</name>
    <dbReference type="NCBI Taxonomy" id="4952"/>
    <lineage>
        <taxon>Eukaryota</taxon>
        <taxon>Fungi</taxon>
        <taxon>Dikarya</taxon>
        <taxon>Ascomycota</taxon>
        <taxon>Saccharomycotina</taxon>
        <taxon>Dipodascomycetes</taxon>
        <taxon>Dipodascales</taxon>
        <taxon>Dipodascales incertae sedis</taxon>
        <taxon>Yarrowia</taxon>
    </lineage>
</organism>
<protein>
    <recommendedName>
        <fullName evidence="5">Secreted protein</fullName>
    </recommendedName>
</protein>
<dbReference type="GeneID" id="94583808"/>